<comment type="caution">
    <text evidence="2">The sequence shown here is derived from an EMBL/GenBank/DDBJ whole genome shotgun (WGS) entry which is preliminary data.</text>
</comment>
<reference evidence="2 3" key="1">
    <citation type="journal article" date="2018" name="Front. Plant Sci.">
        <title>Red Clover (Trifolium pratense) and Zigzag Clover (T. medium) - A Picture of Genomic Similarities and Differences.</title>
        <authorList>
            <person name="Dluhosova J."/>
            <person name="Istvanek J."/>
            <person name="Nedelnik J."/>
            <person name="Repkova J."/>
        </authorList>
    </citation>
    <scope>NUCLEOTIDE SEQUENCE [LARGE SCALE GENOMIC DNA]</scope>
    <source>
        <strain evidence="3">cv. 10/8</strain>
        <tissue evidence="2">Leaf</tissue>
    </source>
</reference>
<evidence type="ECO:0000256" key="1">
    <source>
        <dbReference type="SAM" id="MobiDB-lite"/>
    </source>
</evidence>
<feature type="region of interest" description="Disordered" evidence="1">
    <location>
        <begin position="1"/>
        <end position="20"/>
    </location>
</feature>
<dbReference type="EMBL" id="LXQA010649294">
    <property type="protein sequence ID" value="MCI64094.1"/>
    <property type="molecule type" value="Genomic_DNA"/>
</dbReference>
<sequence length="54" mass="5934">HVLLITRTRGHLSTSTPPEYAEQLNHDEGKVTAPPSIQGEVLAITLNELLYTAH</sequence>
<proteinExistence type="predicted"/>
<accession>A0A392TTS0</accession>
<dbReference type="AlphaFoldDB" id="A0A392TTS0"/>
<name>A0A392TTS0_9FABA</name>
<protein>
    <submittedName>
        <fullName evidence="2">Uncharacterized protein</fullName>
    </submittedName>
</protein>
<evidence type="ECO:0000313" key="3">
    <source>
        <dbReference type="Proteomes" id="UP000265520"/>
    </source>
</evidence>
<keyword evidence="3" id="KW-1185">Reference proteome</keyword>
<evidence type="ECO:0000313" key="2">
    <source>
        <dbReference type="EMBL" id="MCI64094.1"/>
    </source>
</evidence>
<feature type="non-terminal residue" evidence="2">
    <location>
        <position position="1"/>
    </location>
</feature>
<dbReference type="Proteomes" id="UP000265520">
    <property type="component" value="Unassembled WGS sequence"/>
</dbReference>
<organism evidence="2 3">
    <name type="scientific">Trifolium medium</name>
    <dbReference type="NCBI Taxonomy" id="97028"/>
    <lineage>
        <taxon>Eukaryota</taxon>
        <taxon>Viridiplantae</taxon>
        <taxon>Streptophyta</taxon>
        <taxon>Embryophyta</taxon>
        <taxon>Tracheophyta</taxon>
        <taxon>Spermatophyta</taxon>
        <taxon>Magnoliopsida</taxon>
        <taxon>eudicotyledons</taxon>
        <taxon>Gunneridae</taxon>
        <taxon>Pentapetalae</taxon>
        <taxon>rosids</taxon>
        <taxon>fabids</taxon>
        <taxon>Fabales</taxon>
        <taxon>Fabaceae</taxon>
        <taxon>Papilionoideae</taxon>
        <taxon>50 kb inversion clade</taxon>
        <taxon>NPAAA clade</taxon>
        <taxon>Hologalegina</taxon>
        <taxon>IRL clade</taxon>
        <taxon>Trifolieae</taxon>
        <taxon>Trifolium</taxon>
    </lineage>
</organism>